<reference evidence="1 2" key="1">
    <citation type="submission" date="2024-09" db="EMBL/GenBank/DDBJ databases">
        <title>Chromosome-scale assembly of Riccia fluitans.</title>
        <authorList>
            <person name="Paukszto L."/>
            <person name="Sawicki J."/>
            <person name="Karawczyk K."/>
            <person name="Piernik-Szablinska J."/>
            <person name="Szczecinska M."/>
            <person name="Mazdziarz M."/>
        </authorList>
    </citation>
    <scope>NUCLEOTIDE SEQUENCE [LARGE SCALE GENOMIC DNA]</scope>
    <source>
        <strain evidence="1">Rf_01</strain>
        <tissue evidence="1">Aerial parts of the thallus</tissue>
    </source>
</reference>
<sequence>MPQLRFHPLAAKGSLPPDLLTMPIMRAPLAARVSSPTAEATFVTAVLKAIVLLHAAREGWALAAVAVFQFDCQVP</sequence>
<comment type="caution">
    <text evidence="1">The sequence shown here is derived from an EMBL/GenBank/DDBJ whole genome shotgun (WGS) entry which is preliminary data.</text>
</comment>
<protein>
    <submittedName>
        <fullName evidence="1">Uncharacterized protein</fullName>
    </submittedName>
</protein>
<dbReference type="Proteomes" id="UP001605036">
    <property type="component" value="Unassembled WGS sequence"/>
</dbReference>
<accession>A0ABD1Z5C1</accession>
<dbReference type="EMBL" id="JBHFFA010000002">
    <property type="protein sequence ID" value="KAL2642972.1"/>
    <property type="molecule type" value="Genomic_DNA"/>
</dbReference>
<gene>
    <name evidence="1" type="ORF">R1flu_010559</name>
</gene>
<proteinExistence type="predicted"/>
<organism evidence="1 2">
    <name type="scientific">Riccia fluitans</name>
    <dbReference type="NCBI Taxonomy" id="41844"/>
    <lineage>
        <taxon>Eukaryota</taxon>
        <taxon>Viridiplantae</taxon>
        <taxon>Streptophyta</taxon>
        <taxon>Embryophyta</taxon>
        <taxon>Marchantiophyta</taxon>
        <taxon>Marchantiopsida</taxon>
        <taxon>Marchantiidae</taxon>
        <taxon>Marchantiales</taxon>
        <taxon>Ricciaceae</taxon>
        <taxon>Riccia</taxon>
    </lineage>
</organism>
<keyword evidence="2" id="KW-1185">Reference proteome</keyword>
<dbReference type="AlphaFoldDB" id="A0ABD1Z5C1"/>
<evidence type="ECO:0000313" key="2">
    <source>
        <dbReference type="Proteomes" id="UP001605036"/>
    </source>
</evidence>
<evidence type="ECO:0000313" key="1">
    <source>
        <dbReference type="EMBL" id="KAL2642972.1"/>
    </source>
</evidence>
<name>A0ABD1Z5C1_9MARC</name>